<name>A0A377Q4Y8_9NEIS</name>
<dbReference type="InterPro" id="IPR017737">
    <property type="entry name" value="TssE1-like"/>
</dbReference>
<reference evidence="3 5" key="2">
    <citation type="submission" date="2019-03" db="EMBL/GenBank/DDBJ databases">
        <title>Genomic Encyclopedia of Type Strains, Phase IV (KMG-IV): sequencing the most valuable type-strain genomes for metagenomic binning, comparative biology and taxonomic classification.</title>
        <authorList>
            <person name="Goeker M."/>
        </authorList>
    </citation>
    <scope>NUCLEOTIDE SEQUENCE [LARGE SCALE GENOMIC DNA]</scope>
    <source>
        <strain evidence="3 5">DSM 3764</strain>
    </source>
</reference>
<reference evidence="2 4" key="1">
    <citation type="submission" date="2018-06" db="EMBL/GenBank/DDBJ databases">
        <authorList>
            <consortium name="Pathogen Informatics"/>
            <person name="Doyle S."/>
        </authorList>
    </citation>
    <scope>NUCLEOTIDE SEQUENCE [LARGE SCALE GENOMIC DNA]</scope>
    <source>
        <strain evidence="2 4">NCTC11159</strain>
    </source>
</reference>
<gene>
    <name evidence="3" type="ORF">EV682_12158</name>
    <name evidence="2" type="ORF">NCTC11159_00938</name>
</gene>
<dbReference type="EMBL" id="UGHR01000001">
    <property type="protein sequence ID" value="STQ89887.1"/>
    <property type="molecule type" value="Genomic_DNA"/>
</dbReference>
<accession>A0A377Q4Y8</accession>
<evidence type="ECO:0000259" key="1">
    <source>
        <dbReference type="Pfam" id="PF04965"/>
    </source>
</evidence>
<feature type="domain" description="IraD/Gp25-like" evidence="1">
    <location>
        <begin position="39"/>
        <end position="138"/>
    </location>
</feature>
<dbReference type="Pfam" id="PF04965">
    <property type="entry name" value="GPW_gp25"/>
    <property type="match status" value="1"/>
</dbReference>
<dbReference type="Proteomes" id="UP000255108">
    <property type="component" value="Unassembled WGS sequence"/>
</dbReference>
<dbReference type="Proteomes" id="UP000295794">
    <property type="component" value="Unassembled WGS sequence"/>
</dbReference>
<dbReference type="Gene3D" id="3.10.450.40">
    <property type="match status" value="1"/>
</dbReference>
<dbReference type="PANTHER" id="PTHR38595:SF1">
    <property type="entry name" value="TYPE VI SECRETION SYSTEM COMPONENT TSSE1"/>
    <property type="match status" value="1"/>
</dbReference>
<protein>
    <submittedName>
        <fullName evidence="2">Type VI secretion system lysozyme-like protein</fullName>
    </submittedName>
    <submittedName>
        <fullName evidence="3">Type VI secretion system protein ImpF</fullName>
    </submittedName>
</protein>
<evidence type="ECO:0000313" key="2">
    <source>
        <dbReference type="EMBL" id="STQ89887.1"/>
    </source>
</evidence>
<dbReference type="RefSeq" id="WP_115226285.1">
    <property type="nucleotide sequence ID" value="NZ_CAWOLO010000021.1"/>
</dbReference>
<sequence length="161" mass="18672">MSTPRRQTLTLPSVLDRLLDNEPDISHASSAMLFELPQFRRALARDLEALLNTRIMDLPETFEAYPLATDSMLLFGIPDLSGISLLNPDDREMLRDRLRRAIERHEPRLSRVKISLDAPRELERHLRFRVDAVLKVHPHRPPVSFDATLQLSSNVYRIQDR</sequence>
<evidence type="ECO:0000313" key="4">
    <source>
        <dbReference type="Proteomes" id="UP000255108"/>
    </source>
</evidence>
<dbReference type="SUPFAM" id="SSF160719">
    <property type="entry name" value="gpW/gp25-like"/>
    <property type="match status" value="1"/>
</dbReference>
<dbReference type="InterPro" id="IPR007048">
    <property type="entry name" value="IraD/Gp25-like"/>
</dbReference>
<evidence type="ECO:0000313" key="5">
    <source>
        <dbReference type="Proteomes" id="UP000295794"/>
    </source>
</evidence>
<dbReference type="OrthoDB" id="119583at2"/>
<dbReference type="InterPro" id="IPR053176">
    <property type="entry name" value="T6SS_TssE1-like"/>
</dbReference>
<dbReference type="NCBIfam" id="TIGR03357">
    <property type="entry name" value="VI_zyme"/>
    <property type="match status" value="1"/>
</dbReference>
<keyword evidence="5" id="KW-1185">Reference proteome</keyword>
<dbReference type="PANTHER" id="PTHR38595">
    <property type="entry name" value="CYTOPLASMIC PROTEIN-RELATED"/>
    <property type="match status" value="1"/>
</dbReference>
<dbReference type="EMBL" id="SMBT01000021">
    <property type="protein sequence ID" value="TCU81543.1"/>
    <property type="molecule type" value="Genomic_DNA"/>
</dbReference>
<proteinExistence type="predicted"/>
<evidence type="ECO:0000313" key="3">
    <source>
        <dbReference type="EMBL" id="TCU81543.1"/>
    </source>
</evidence>
<organism evidence="2 4">
    <name type="scientific">Iodobacter fluviatilis</name>
    <dbReference type="NCBI Taxonomy" id="537"/>
    <lineage>
        <taxon>Bacteria</taxon>
        <taxon>Pseudomonadati</taxon>
        <taxon>Pseudomonadota</taxon>
        <taxon>Betaproteobacteria</taxon>
        <taxon>Neisseriales</taxon>
        <taxon>Chitinibacteraceae</taxon>
        <taxon>Iodobacter</taxon>
    </lineage>
</organism>
<dbReference type="AlphaFoldDB" id="A0A377Q4Y8"/>